<name>A0A561DNF2_9BACI</name>
<sequence length="45" mass="5378">MNQLYEIKLAMQILQLDKLRDELYEELMKTMGSKGHELLRKLQNA</sequence>
<evidence type="ECO:0000313" key="2">
    <source>
        <dbReference type="Proteomes" id="UP000319671"/>
    </source>
</evidence>
<dbReference type="RefSeq" id="WP_186446398.1">
    <property type="nucleotide sequence ID" value="NZ_VIVN01000003.1"/>
</dbReference>
<evidence type="ECO:0000313" key="1">
    <source>
        <dbReference type="EMBL" id="TWE04859.1"/>
    </source>
</evidence>
<proteinExistence type="predicted"/>
<accession>A0A561DNF2</accession>
<organism evidence="1 2">
    <name type="scientific">Neobacillus bataviensis</name>
    <dbReference type="NCBI Taxonomy" id="220685"/>
    <lineage>
        <taxon>Bacteria</taxon>
        <taxon>Bacillati</taxon>
        <taxon>Bacillota</taxon>
        <taxon>Bacilli</taxon>
        <taxon>Bacillales</taxon>
        <taxon>Bacillaceae</taxon>
        <taxon>Neobacillus</taxon>
    </lineage>
</organism>
<protein>
    <submittedName>
        <fullName evidence="1">Uncharacterized protein</fullName>
    </submittedName>
</protein>
<dbReference type="Proteomes" id="UP000319671">
    <property type="component" value="Unassembled WGS sequence"/>
</dbReference>
<comment type="caution">
    <text evidence="1">The sequence shown here is derived from an EMBL/GenBank/DDBJ whole genome shotgun (WGS) entry which is preliminary data.</text>
</comment>
<keyword evidence="2" id="KW-1185">Reference proteome</keyword>
<gene>
    <name evidence="1" type="ORF">FB550_10333</name>
</gene>
<reference evidence="1 2" key="1">
    <citation type="submission" date="2019-06" db="EMBL/GenBank/DDBJ databases">
        <title>Sorghum-associated microbial communities from plants grown in Nebraska, USA.</title>
        <authorList>
            <person name="Schachtman D."/>
        </authorList>
    </citation>
    <scope>NUCLEOTIDE SEQUENCE [LARGE SCALE GENOMIC DNA]</scope>
    <source>
        <strain evidence="1 2">2482</strain>
    </source>
</reference>
<dbReference type="AlphaFoldDB" id="A0A561DNF2"/>
<dbReference type="EMBL" id="VIVN01000003">
    <property type="protein sequence ID" value="TWE04859.1"/>
    <property type="molecule type" value="Genomic_DNA"/>
</dbReference>